<dbReference type="Pfam" id="PF14870">
    <property type="entry name" value="PSII_BNR"/>
    <property type="match status" value="1"/>
</dbReference>
<dbReference type="PANTHER" id="PTHR47199:SF2">
    <property type="entry name" value="PHOTOSYSTEM II STABILITY_ASSEMBLY FACTOR HCF136, CHLOROPLASTIC"/>
    <property type="match status" value="1"/>
</dbReference>
<name>A0A859D0R8_9GAMM</name>
<evidence type="ECO:0000313" key="5">
    <source>
        <dbReference type="Proteomes" id="UP000509371"/>
    </source>
</evidence>
<dbReference type="SUPFAM" id="SSF110296">
    <property type="entry name" value="Oligoxyloglucan reducing end-specific cellobiohydrolase"/>
    <property type="match status" value="1"/>
</dbReference>
<keyword evidence="2" id="KW-0604">Photosystem II</keyword>
<dbReference type="EMBL" id="CP054301">
    <property type="protein sequence ID" value="QKK80390.1"/>
    <property type="molecule type" value="Genomic_DNA"/>
</dbReference>
<evidence type="ECO:0000259" key="3">
    <source>
        <dbReference type="Pfam" id="PF14870"/>
    </source>
</evidence>
<dbReference type="Gene3D" id="2.130.10.10">
    <property type="entry name" value="YVTN repeat-like/Quinoprotein amine dehydrogenase"/>
    <property type="match status" value="2"/>
</dbReference>
<dbReference type="PANTHER" id="PTHR47199">
    <property type="entry name" value="PHOTOSYSTEM II STABILITY/ASSEMBLY FACTOR HCF136, CHLOROPLASTIC"/>
    <property type="match status" value="1"/>
</dbReference>
<dbReference type="AlphaFoldDB" id="A0A859D0R8"/>
<dbReference type="GO" id="GO:0015979">
    <property type="term" value="P:photosynthesis"/>
    <property type="evidence" value="ECO:0007669"/>
    <property type="project" value="UniProtKB-KW"/>
</dbReference>
<dbReference type="KEGG" id="mpri:MP3633_1661"/>
<protein>
    <recommendedName>
        <fullName evidence="3">Photosynthesis system II assembly factor Ycf48/Hcf136-like domain-containing protein</fullName>
    </recommendedName>
</protein>
<organism evidence="4 5">
    <name type="scientific">Marinomonas primoryensis</name>
    <dbReference type="NCBI Taxonomy" id="178399"/>
    <lineage>
        <taxon>Bacteria</taxon>
        <taxon>Pseudomonadati</taxon>
        <taxon>Pseudomonadota</taxon>
        <taxon>Gammaproteobacteria</taxon>
        <taxon>Oceanospirillales</taxon>
        <taxon>Oceanospirillaceae</taxon>
        <taxon>Marinomonas</taxon>
    </lineage>
</organism>
<dbReference type="GO" id="GO:0009523">
    <property type="term" value="C:photosystem II"/>
    <property type="evidence" value="ECO:0007669"/>
    <property type="project" value="UniProtKB-KW"/>
</dbReference>
<dbReference type="Proteomes" id="UP000509371">
    <property type="component" value="Chromosome"/>
</dbReference>
<gene>
    <name evidence="4" type="ORF">MP3633_1661</name>
</gene>
<dbReference type="InterPro" id="IPR028203">
    <property type="entry name" value="PSII_CF48-like_dom"/>
</dbReference>
<feature type="domain" description="Photosynthesis system II assembly factor Ycf48/Hcf136-like" evidence="3">
    <location>
        <begin position="165"/>
        <end position="286"/>
    </location>
</feature>
<reference evidence="4 5" key="1">
    <citation type="submission" date="2020-06" db="EMBL/GenBank/DDBJ databases">
        <authorList>
            <person name="Voronona O.L."/>
            <person name="Aksenova E.I."/>
            <person name="Kunda M.S."/>
            <person name="Semenov A.N."/>
            <person name="Ryzhova N."/>
        </authorList>
    </citation>
    <scope>NUCLEOTIDE SEQUENCE [LARGE SCALE GENOMIC DNA]</scope>
    <source>
        <strain evidence="4 5">MPKMM3633</strain>
    </source>
</reference>
<proteinExistence type="predicted"/>
<keyword evidence="1" id="KW-0602">Photosynthesis</keyword>
<sequence>MSNQKKERPSIASFLRKLTMFTLTAFLLFRMEGGIAAVADAIDRPALESNLGAHSVLLSVTSVGDHFVAVGERGLILHSDDDGKSWHQLSSPVSVTLTEVSFFDDENGYAIGHGGIVLRTTNGGNDWKVQLNGLQLAEKLLQQAEESKDEESIRQAKWLIADGPDKPFLDLLVLGRDHLVVVGAYGFVFESIDGGQTWASWMDRIDNPFGLHLYSIRKQGERILVAGEQGFVALSMDDGQSFETIETPYEGSFFTAQLLEQDGIVLAGLRGNTLLSDDNGQHWKDIKNPISSSIMASFIHSDGQVIMANQAGTLLGLRENRLVPLTRKRLPPLTNMLEKANGSVLALSINGPVSIDVGDFK</sequence>
<evidence type="ECO:0000313" key="4">
    <source>
        <dbReference type="EMBL" id="QKK80390.1"/>
    </source>
</evidence>
<evidence type="ECO:0000256" key="1">
    <source>
        <dbReference type="ARBA" id="ARBA00022531"/>
    </source>
</evidence>
<evidence type="ECO:0000256" key="2">
    <source>
        <dbReference type="ARBA" id="ARBA00023276"/>
    </source>
</evidence>
<accession>A0A859D0R8</accession>
<dbReference type="InterPro" id="IPR015943">
    <property type="entry name" value="WD40/YVTN_repeat-like_dom_sf"/>
</dbReference>
<dbReference type="RefSeq" id="WP_176335161.1">
    <property type="nucleotide sequence ID" value="NZ_BAAAEF010000004.1"/>
</dbReference>